<feature type="repeat" description="TPR" evidence="3">
    <location>
        <begin position="858"/>
        <end position="891"/>
    </location>
</feature>
<keyword evidence="1" id="KW-0677">Repeat</keyword>
<dbReference type="Gene3D" id="2.60.40.3140">
    <property type="match status" value="1"/>
</dbReference>
<evidence type="ECO:0000313" key="7">
    <source>
        <dbReference type="Proteomes" id="UP000253918"/>
    </source>
</evidence>
<dbReference type="AlphaFoldDB" id="A0A369VX83"/>
<organism evidence="6 7">
    <name type="scientific">Sphingomonas aracearum</name>
    <dbReference type="NCBI Taxonomy" id="2283317"/>
    <lineage>
        <taxon>Bacteria</taxon>
        <taxon>Pseudomonadati</taxon>
        <taxon>Pseudomonadota</taxon>
        <taxon>Alphaproteobacteria</taxon>
        <taxon>Sphingomonadales</taxon>
        <taxon>Sphingomonadaceae</taxon>
        <taxon>Sphingomonas</taxon>
    </lineage>
</organism>
<dbReference type="SUPFAM" id="SSF54001">
    <property type="entry name" value="Cysteine proteinases"/>
    <property type="match status" value="1"/>
</dbReference>
<dbReference type="Pfam" id="PF12969">
    <property type="entry name" value="DUF3857"/>
    <property type="match status" value="1"/>
</dbReference>
<dbReference type="PANTHER" id="PTHR44858">
    <property type="entry name" value="TETRATRICOPEPTIDE REPEAT PROTEIN 6"/>
    <property type="match status" value="1"/>
</dbReference>
<accession>A0A369VX83</accession>
<feature type="signal peptide" evidence="4">
    <location>
        <begin position="1"/>
        <end position="23"/>
    </location>
</feature>
<dbReference type="Gene3D" id="1.25.40.10">
    <property type="entry name" value="Tetratricopeptide repeat domain"/>
    <property type="match status" value="2"/>
</dbReference>
<dbReference type="InterPro" id="IPR038765">
    <property type="entry name" value="Papain-like_cys_pep_sf"/>
</dbReference>
<gene>
    <name evidence="6" type="ORF">DVW87_04515</name>
</gene>
<dbReference type="Gene3D" id="3.10.620.30">
    <property type="match status" value="1"/>
</dbReference>
<evidence type="ECO:0000256" key="1">
    <source>
        <dbReference type="ARBA" id="ARBA00022737"/>
    </source>
</evidence>
<dbReference type="InterPro" id="IPR011990">
    <property type="entry name" value="TPR-like_helical_dom_sf"/>
</dbReference>
<proteinExistence type="predicted"/>
<name>A0A369VX83_9SPHN</name>
<feature type="domain" description="DUF3857" evidence="5">
    <location>
        <begin position="78"/>
        <end position="216"/>
    </location>
</feature>
<dbReference type="RefSeq" id="WP_114686518.1">
    <property type="nucleotide sequence ID" value="NZ_QQNB01000001.1"/>
</dbReference>
<dbReference type="InterPro" id="IPR050498">
    <property type="entry name" value="Ycf3"/>
</dbReference>
<comment type="caution">
    <text evidence="6">The sequence shown here is derived from an EMBL/GenBank/DDBJ whole genome shotgun (WGS) entry which is preliminary data.</text>
</comment>
<evidence type="ECO:0000256" key="3">
    <source>
        <dbReference type="PROSITE-ProRule" id="PRU00339"/>
    </source>
</evidence>
<dbReference type="GO" id="GO:0046813">
    <property type="term" value="P:receptor-mediated virion attachment to host cell"/>
    <property type="evidence" value="ECO:0007669"/>
    <property type="project" value="TreeGrafter"/>
</dbReference>
<dbReference type="SUPFAM" id="SSF48452">
    <property type="entry name" value="TPR-like"/>
    <property type="match status" value="2"/>
</dbReference>
<protein>
    <submittedName>
        <fullName evidence="6">DUF3857 domain-containing protein</fullName>
    </submittedName>
</protein>
<evidence type="ECO:0000256" key="2">
    <source>
        <dbReference type="ARBA" id="ARBA00022803"/>
    </source>
</evidence>
<dbReference type="OrthoDB" id="98874at2"/>
<evidence type="ECO:0000259" key="5">
    <source>
        <dbReference type="Pfam" id="PF12969"/>
    </source>
</evidence>
<dbReference type="Proteomes" id="UP000253918">
    <property type="component" value="Unassembled WGS sequence"/>
</dbReference>
<keyword evidence="7" id="KW-1185">Reference proteome</keyword>
<dbReference type="InterPro" id="IPR019734">
    <property type="entry name" value="TPR_rpt"/>
</dbReference>
<dbReference type="InterPro" id="IPR024618">
    <property type="entry name" value="DUF3857"/>
</dbReference>
<dbReference type="Pfam" id="PF13181">
    <property type="entry name" value="TPR_8"/>
    <property type="match status" value="1"/>
</dbReference>
<reference evidence="6 7" key="1">
    <citation type="submission" date="2018-07" db="EMBL/GenBank/DDBJ databases">
        <title>a novel species of Sphingomonas isolated from the rhizosphere soil of Araceae plant.</title>
        <authorList>
            <person name="Zhiyong W."/>
            <person name="Qinglan Z."/>
            <person name="Zhiwei F."/>
            <person name="Ding X."/>
            <person name="Gejiao W."/>
            <person name="Shixue Z."/>
        </authorList>
    </citation>
    <scope>NUCLEOTIDE SEQUENCE [LARGE SCALE GENOMIC DNA]</scope>
    <source>
        <strain evidence="6 7">WZY 27</strain>
    </source>
</reference>
<sequence length="936" mass="99591">MKRLALVTGLLLASTAVASGAQASDKPLYQPAPAWVKAGPPIEVAKLPKDAPVLLVMDNQQKLEDGQVWTYMETATLASSAQVLGAIGTIQLPWQPAQGDLIVHKAEILRGAEHIDLLKGGAPFQVLRREERMEQRMLDGMLTATMPVQGLAVGDVLHLAVSITRADPTLKGDLQTYAPLMFQPVRSQFARVRLLWPAKSDIRWKAYADKLDAKPVDLPGGYRELAITLPLDKQPEIPGDAPTRFQKLPILEATSFANWAAVSKVMAPLYATEGLIAPGSPLAAEVARIKAASADPMTRTAQALALVQDKVRYLLMGMDTGNYVPQRPADTWTLRYGDCKAKALLLLALLRALDVEAEPVLVSAQLGDLVPERLPGAGAFNHVIVRATVNGESLWLDGTAGGTRLADLRDTPPFANALPVRPAGAELIKIARHANARPDTVLDLQLDDSAGIGMPTLFHADVTVRGQLAEMMNAAGAQASDKDKRDMVTRMLSETIGEAQIGDWALAYDPAASIMKVTAAGVITTRWKKEGQRYRQSLDTAVTQIDFSPDRARPAWQAIPVATGGVNSAVYRTTLKLPAGGAGYALEGDTKLPATLGGVQVARRAGLANGVVTVEDRLDFVGAEIAPADLVAARTAFAGAKARQLRVIAPADAPSRVAVALAAAKSGALKPIEAMFAKAIAANPEEASGYRSRYSFRVGTLDRKGAIEDLTRLIALEPQAGDYLARASLYEAQGQKDRQRADIEAALKLDPASVWAIGSMASFKADGGDVAGALALLDEQIANGGENKTGYLSQKATLQAEHGQKEAALATLEAALAEKPGDPVLLNDRCWIKGTQNVALDTALKDCTKAIELADNPAAILDSRAMVYFRLGRMDDALADLDAALAAEPTMGASLYLRGVVQRRMGKAAAGDADLLLARAINPLSDERYGKFGIRP</sequence>
<evidence type="ECO:0000313" key="6">
    <source>
        <dbReference type="EMBL" id="RDE06938.1"/>
    </source>
</evidence>
<keyword evidence="4" id="KW-0732">Signal</keyword>
<dbReference type="PANTHER" id="PTHR44858:SF1">
    <property type="entry name" value="UDP-N-ACETYLGLUCOSAMINE--PEPTIDE N-ACETYLGLUCOSAMINYLTRANSFERASE SPINDLY-RELATED"/>
    <property type="match status" value="1"/>
</dbReference>
<feature type="chain" id="PRO_5016793815" evidence="4">
    <location>
        <begin position="24"/>
        <end position="936"/>
    </location>
</feature>
<dbReference type="SMART" id="SM00028">
    <property type="entry name" value="TPR"/>
    <property type="match status" value="3"/>
</dbReference>
<dbReference type="GO" id="GO:0009279">
    <property type="term" value="C:cell outer membrane"/>
    <property type="evidence" value="ECO:0007669"/>
    <property type="project" value="TreeGrafter"/>
</dbReference>
<keyword evidence="2 3" id="KW-0802">TPR repeat</keyword>
<dbReference type="EMBL" id="QQNB01000001">
    <property type="protein sequence ID" value="RDE06938.1"/>
    <property type="molecule type" value="Genomic_DNA"/>
</dbReference>
<evidence type="ECO:0000256" key="4">
    <source>
        <dbReference type="SAM" id="SignalP"/>
    </source>
</evidence>
<dbReference type="PROSITE" id="PS50005">
    <property type="entry name" value="TPR"/>
    <property type="match status" value="1"/>
</dbReference>